<dbReference type="AlphaFoldDB" id="A0A919KAL5"/>
<comment type="caution">
    <text evidence="3">The sequence shown here is derived from an EMBL/GenBank/DDBJ whole genome shotgun (WGS) entry which is preliminary data.</text>
</comment>
<dbReference type="GO" id="GO:0004674">
    <property type="term" value="F:protein serine/threonine kinase activity"/>
    <property type="evidence" value="ECO:0007669"/>
    <property type="project" value="UniProtKB-KW"/>
</dbReference>
<gene>
    <name evidence="3" type="ORF">Ari01nite_94150</name>
</gene>
<keyword evidence="1" id="KW-0723">Serine/threonine-protein kinase</keyword>
<reference evidence="3" key="1">
    <citation type="submission" date="2021-01" db="EMBL/GenBank/DDBJ databases">
        <title>Whole genome shotgun sequence of Actinoplanes rishiriensis NBRC 108556.</title>
        <authorList>
            <person name="Komaki H."/>
            <person name="Tamura T."/>
        </authorList>
    </citation>
    <scope>NUCLEOTIDE SEQUENCE</scope>
    <source>
        <strain evidence="3">NBRC 108556</strain>
    </source>
</reference>
<dbReference type="EMBL" id="BOMV01000115">
    <property type="protein sequence ID" value="GIF01951.1"/>
    <property type="molecule type" value="Genomic_DNA"/>
</dbReference>
<dbReference type="InterPro" id="IPR050267">
    <property type="entry name" value="Anti-sigma-factor_SerPK"/>
</dbReference>
<evidence type="ECO:0000313" key="4">
    <source>
        <dbReference type="Proteomes" id="UP000636960"/>
    </source>
</evidence>
<accession>A0A919KAL5</accession>
<dbReference type="PANTHER" id="PTHR35526">
    <property type="entry name" value="ANTI-SIGMA-F FACTOR RSBW-RELATED"/>
    <property type="match status" value="1"/>
</dbReference>
<evidence type="ECO:0000256" key="1">
    <source>
        <dbReference type="ARBA" id="ARBA00022527"/>
    </source>
</evidence>
<keyword evidence="4" id="KW-1185">Reference proteome</keyword>
<dbReference type="SUPFAM" id="SSF55874">
    <property type="entry name" value="ATPase domain of HSP90 chaperone/DNA topoisomerase II/histidine kinase"/>
    <property type="match status" value="1"/>
</dbReference>
<dbReference type="Gene3D" id="3.30.565.10">
    <property type="entry name" value="Histidine kinase-like ATPase, C-terminal domain"/>
    <property type="match status" value="1"/>
</dbReference>
<dbReference type="InterPro" id="IPR003594">
    <property type="entry name" value="HATPase_dom"/>
</dbReference>
<dbReference type="RefSeq" id="WP_239163628.1">
    <property type="nucleotide sequence ID" value="NZ_BOMV01000115.1"/>
</dbReference>
<evidence type="ECO:0000313" key="3">
    <source>
        <dbReference type="EMBL" id="GIF01951.1"/>
    </source>
</evidence>
<keyword evidence="1" id="KW-0808">Transferase</keyword>
<keyword evidence="1" id="KW-0418">Kinase</keyword>
<feature type="domain" description="Histidine kinase/HSP90-like ATPase" evidence="2">
    <location>
        <begin position="5"/>
        <end position="93"/>
    </location>
</feature>
<proteinExistence type="predicted"/>
<dbReference type="Pfam" id="PF13581">
    <property type="entry name" value="HATPase_c_2"/>
    <property type="match status" value="1"/>
</dbReference>
<protein>
    <recommendedName>
        <fullName evidence="2">Histidine kinase/HSP90-like ATPase domain-containing protein</fullName>
    </recommendedName>
</protein>
<dbReference type="Proteomes" id="UP000636960">
    <property type="component" value="Unassembled WGS sequence"/>
</dbReference>
<dbReference type="InterPro" id="IPR036890">
    <property type="entry name" value="HATPase_C_sf"/>
</dbReference>
<name>A0A919KAL5_9ACTN</name>
<organism evidence="3 4">
    <name type="scientific">Paractinoplanes rishiriensis</name>
    <dbReference type="NCBI Taxonomy" id="1050105"/>
    <lineage>
        <taxon>Bacteria</taxon>
        <taxon>Bacillati</taxon>
        <taxon>Actinomycetota</taxon>
        <taxon>Actinomycetes</taxon>
        <taxon>Micromonosporales</taxon>
        <taxon>Micromonosporaceae</taxon>
        <taxon>Paractinoplanes</taxon>
    </lineage>
</organism>
<evidence type="ECO:0000259" key="2">
    <source>
        <dbReference type="Pfam" id="PF13581"/>
    </source>
</evidence>
<sequence length="101" mass="10807">MADAEDFAERLVLVATELASNALRHGRPPTVLVVFRADGHIVVDVIDSDAQAAPAVEPHRTPDTGGTGLPVVQRLAEQVGWYTTTPGKHVWASLTITDDQP</sequence>
<dbReference type="CDD" id="cd16936">
    <property type="entry name" value="HATPase_RsbW-like"/>
    <property type="match status" value="1"/>
</dbReference>
<dbReference type="PANTHER" id="PTHR35526:SF3">
    <property type="entry name" value="ANTI-SIGMA-F FACTOR RSBW"/>
    <property type="match status" value="1"/>
</dbReference>